<dbReference type="SUPFAM" id="SSF55008">
    <property type="entry name" value="HMA, heavy metal-associated domain"/>
    <property type="match status" value="1"/>
</dbReference>
<evidence type="ECO:0000313" key="3">
    <source>
        <dbReference type="EMBL" id="SIT48202.1"/>
    </source>
</evidence>
<protein>
    <submittedName>
        <fullName evidence="3">Copper chaperone CopZ</fullName>
    </submittedName>
</protein>
<accession>A0A1N7SLJ4</accession>
<evidence type="ECO:0000259" key="2">
    <source>
        <dbReference type="PROSITE" id="PS50846"/>
    </source>
</evidence>
<sequence length="66" mass="6724">MEFNVADMSCGGCASAVSRAITNLDPAAKVEIDLAAKTVKVESALEQEQIAGAIEEAGFDPVATAP</sequence>
<feature type="domain" description="HMA" evidence="2">
    <location>
        <begin position="1"/>
        <end position="62"/>
    </location>
</feature>
<dbReference type="PROSITE" id="PS01047">
    <property type="entry name" value="HMA_1"/>
    <property type="match status" value="1"/>
</dbReference>
<dbReference type="OrthoDB" id="9813965at2"/>
<evidence type="ECO:0000256" key="1">
    <source>
        <dbReference type="ARBA" id="ARBA00022723"/>
    </source>
</evidence>
<reference evidence="3 4" key="1">
    <citation type="submission" date="2016-12" db="EMBL/GenBank/DDBJ databases">
        <authorList>
            <person name="Song W.-J."/>
            <person name="Kurnit D.M."/>
        </authorList>
    </citation>
    <scope>NUCLEOTIDE SEQUENCE [LARGE SCALE GENOMIC DNA]</scope>
    <source>
        <strain evidence="3 4">STM7296</strain>
    </source>
</reference>
<organism evidence="3 4">
    <name type="scientific">Paraburkholderia ribeironis</name>
    <dbReference type="NCBI Taxonomy" id="1247936"/>
    <lineage>
        <taxon>Bacteria</taxon>
        <taxon>Pseudomonadati</taxon>
        <taxon>Pseudomonadota</taxon>
        <taxon>Betaproteobacteria</taxon>
        <taxon>Burkholderiales</taxon>
        <taxon>Burkholderiaceae</taxon>
        <taxon>Paraburkholderia</taxon>
    </lineage>
</organism>
<dbReference type="GO" id="GO:0046872">
    <property type="term" value="F:metal ion binding"/>
    <property type="evidence" value="ECO:0007669"/>
    <property type="project" value="UniProtKB-KW"/>
</dbReference>
<dbReference type="EMBL" id="CYGX02000095">
    <property type="protein sequence ID" value="SIT48202.1"/>
    <property type="molecule type" value="Genomic_DNA"/>
</dbReference>
<keyword evidence="1" id="KW-0479">Metal-binding</keyword>
<evidence type="ECO:0000313" key="4">
    <source>
        <dbReference type="Proteomes" id="UP000187012"/>
    </source>
</evidence>
<proteinExistence type="predicted"/>
<dbReference type="AlphaFoldDB" id="A0A1N7SLJ4"/>
<dbReference type="InterPro" id="IPR017969">
    <property type="entry name" value="Heavy-metal-associated_CS"/>
</dbReference>
<dbReference type="RefSeq" id="WP_094783005.1">
    <property type="nucleotide sequence ID" value="NZ_CYGX02000095.1"/>
</dbReference>
<name>A0A1N7SLJ4_9BURK</name>
<dbReference type="Proteomes" id="UP000187012">
    <property type="component" value="Unassembled WGS sequence"/>
</dbReference>
<dbReference type="InterPro" id="IPR036163">
    <property type="entry name" value="HMA_dom_sf"/>
</dbReference>
<dbReference type="Gene3D" id="3.30.70.100">
    <property type="match status" value="1"/>
</dbReference>
<keyword evidence="4" id="KW-1185">Reference proteome</keyword>
<dbReference type="InterPro" id="IPR006121">
    <property type="entry name" value="HMA_dom"/>
</dbReference>
<dbReference type="CDD" id="cd00371">
    <property type="entry name" value="HMA"/>
    <property type="match status" value="1"/>
</dbReference>
<dbReference type="Pfam" id="PF00403">
    <property type="entry name" value="HMA"/>
    <property type="match status" value="1"/>
</dbReference>
<dbReference type="STRING" id="1247936.BN2475_950029"/>
<gene>
    <name evidence="3" type="primary">copZ</name>
    <name evidence="3" type="ORF">BN2475_950029</name>
</gene>
<dbReference type="PROSITE" id="PS50846">
    <property type="entry name" value="HMA_2"/>
    <property type="match status" value="1"/>
</dbReference>